<gene>
    <name evidence="2" type="primary">LOC113707261</name>
</gene>
<sequence length="126" mass="14740">MKDFKTQIISQKPFQLQLFFPICQSGTIYANEWSLLLRCLPSNHFSLASFRNVLIDQLWWQFLTTGWSTFVNKINLVSLLWSSFFEVIPIAKACLAFLSTARDQKTLRSLSAKYCDHSIQVHVIYW</sequence>
<accession>A0ABM4VG93</accession>
<dbReference type="GeneID" id="113707261"/>
<reference evidence="2" key="1">
    <citation type="submission" date="2025-08" db="UniProtKB">
        <authorList>
            <consortium name="RefSeq"/>
        </authorList>
    </citation>
    <scope>IDENTIFICATION</scope>
    <source>
        <tissue evidence="2">Leaves</tissue>
    </source>
</reference>
<name>A0ABM4VG93_COFAR</name>
<organism evidence="1 2">
    <name type="scientific">Coffea arabica</name>
    <name type="common">Arabian coffee</name>
    <dbReference type="NCBI Taxonomy" id="13443"/>
    <lineage>
        <taxon>Eukaryota</taxon>
        <taxon>Viridiplantae</taxon>
        <taxon>Streptophyta</taxon>
        <taxon>Embryophyta</taxon>
        <taxon>Tracheophyta</taxon>
        <taxon>Spermatophyta</taxon>
        <taxon>Magnoliopsida</taxon>
        <taxon>eudicotyledons</taxon>
        <taxon>Gunneridae</taxon>
        <taxon>Pentapetalae</taxon>
        <taxon>asterids</taxon>
        <taxon>lamiids</taxon>
        <taxon>Gentianales</taxon>
        <taxon>Rubiaceae</taxon>
        <taxon>Ixoroideae</taxon>
        <taxon>Gardenieae complex</taxon>
        <taxon>Bertiereae - Coffeeae clade</taxon>
        <taxon>Coffeeae</taxon>
        <taxon>Coffea</taxon>
    </lineage>
</organism>
<evidence type="ECO:0000313" key="1">
    <source>
        <dbReference type="Proteomes" id="UP001652660"/>
    </source>
</evidence>
<dbReference type="RefSeq" id="XP_071918549.1">
    <property type="nucleotide sequence ID" value="XM_072062448.1"/>
</dbReference>
<evidence type="ECO:0000313" key="2">
    <source>
        <dbReference type="RefSeq" id="XP_071918549.1"/>
    </source>
</evidence>
<protein>
    <submittedName>
        <fullName evidence="2">Uncharacterized protein isoform X1</fullName>
    </submittedName>
</protein>
<proteinExistence type="predicted"/>
<keyword evidence="1" id="KW-1185">Reference proteome</keyword>
<dbReference type="Proteomes" id="UP001652660">
    <property type="component" value="Chromosome 8c"/>
</dbReference>